<dbReference type="SUPFAM" id="SSF48557">
    <property type="entry name" value="L-aspartase-like"/>
    <property type="match status" value="1"/>
</dbReference>
<evidence type="ECO:0000313" key="7">
    <source>
        <dbReference type="EMBL" id="MEA5425191.1"/>
    </source>
</evidence>
<evidence type="ECO:0000256" key="2">
    <source>
        <dbReference type="ARBA" id="ARBA00004941"/>
    </source>
</evidence>
<dbReference type="EMBL" id="JAYGIM010000001">
    <property type="protein sequence ID" value="MEA5425191.1"/>
    <property type="molecule type" value="Genomic_DNA"/>
</dbReference>
<comment type="caution">
    <text evidence="7">The sequence shown here is derived from an EMBL/GenBank/DDBJ whole genome shotgun (WGS) entry which is preliminary data.</text>
</comment>
<dbReference type="PRINTS" id="PR00145">
    <property type="entry name" value="ARGSUCLYASE"/>
</dbReference>
<evidence type="ECO:0000256" key="5">
    <source>
        <dbReference type="HAMAP-Rule" id="MF_00006"/>
    </source>
</evidence>
<proteinExistence type="inferred from homology"/>
<protein>
    <recommendedName>
        <fullName evidence="3 5">Argininosuccinate lyase</fullName>
        <shortName evidence="5">ASAL</shortName>
        <ecNumber evidence="3 5">4.3.2.1</ecNumber>
    </recommendedName>
    <alternativeName>
        <fullName evidence="5">Arginosuccinase</fullName>
    </alternativeName>
</protein>
<evidence type="ECO:0000313" key="8">
    <source>
        <dbReference type="Proteomes" id="UP001302222"/>
    </source>
</evidence>
<dbReference type="CDD" id="cd01359">
    <property type="entry name" value="Argininosuccinate_lyase"/>
    <property type="match status" value="1"/>
</dbReference>
<comment type="similarity">
    <text evidence="5">Belongs to the lyase 1 family. Argininosuccinate lyase subfamily.</text>
</comment>
<keyword evidence="5" id="KW-0963">Cytoplasm</keyword>
<organism evidence="7 8">
    <name type="scientific">Arcicella lustrica</name>
    <dbReference type="NCBI Taxonomy" id="2984196"/>
    <lineage>
        <taxon>Bacteria</taxon>
        <taxon>Pseudomonadati</taxon>
        <taxon>Bacteroidota</taxon>
        <taxon>Cytophagia</taxon>
        <taxon>Cytophagales</taxon>
        <taxon>Flectobacillaceae</taxon>
        <taxon>Arcicella</taxon>
    </lineage>
</organism>
<dbReference type="HAMAP" id="MF_00006">
    <property type="entry name" value="Arg_succ_lyase"/>
    <property type="match status" value="1"/>
</dbReference>
<comment type="pathway">
    <text evidence="2 5">Amino-acid biosynthesis; L-arginine biosynthesis; L-arginine from L-ornithine and carbamoyl phosphate: step 3/3.</text>
</comment>
<keyword evidence="8" id="KW-1185">Reference proteome</keyword>
<dbReference type="InterPro" id="IPR020557">
    <property type="entry name" value="Fumarate_lyase_CS"/>
</dbReference>
<dbReference type="NCBIfam" id="TIGR00838">
    <property type="entry name" value="argH"/>
    <property type="match status" value="1"/>
</dbReference>
<dbReference type="PANTHER" id="PTHR43814">
    <property type="entry name" value="ARGININOSUCCINATE LYASE"/>
    <property type="match status" value="1"/>
</dbReference>
<evidence type="ECO:0000256" key="4">
    <source>
        <dbReference type="ARBA" id="ARBA00022571"/>
    </source>
</evidence>
<dbReference type="Gene3D" id="1.10.275.10">
    <property type="entry name" value="Fumarase/aspartase (N-terminal domain)"/>
    <property type="match status" value="1"/>
</dbReference>
<keyword evidence="4 5" id="KW-0055">Arginine biosynthesis</keyword>
<keyword evidence="5 7" id="KW-0456">Lyase</keyword>
<dbReference type="InterPro" id="IPR008948">
    <property type="entry name" value="L-Aspartase-like"/>
</dbReference>
<comment type="subcellular location">
    <subcellularLocation>
        <location evidence="5">Cytoplasm</location>
    </subcellularLocation>
</comment>
<feature type="domain" description="Fumarate lyase N-terminal" evidence="6">
    <location>
        <begin position="30"/>
        <end position="301"/>
    </location>
</feature>
<reference evidence="7 8" key="1">
    <citation type="submission" date="2023-12" db="EMBL/GenBank/DDBJ databases">
        <title>Novel species of the genus Arcicella isolated from rivers.</title>
        <authorList>
            <person name="Lu H."/>
        </authorList>
    </citation>
    <scope>NUCLEOTIDE SEQUENCE [LARGE SCALE GENOMIC DNA]</scope>
    <source>
        <strain evidence="7 8">DC25W</strain>
    </source>
</reference>
<dbReference type="InterPro" id="IPR024083">
    <property type="entry name" value="Fumarase/histidase_N"/>
</dbReference>
<name>A0ABU5SD24_9BACT</name>
<dbReference type="PRINTS" id="PR00149">
    <property type="entry name" value="FUMRATELYASE"/>
</dbReference>
<dbReference type="GO" id="GO:0004056">
    <property type="term" value="F:argininosuccinate lyase activity"/>
    <property type="evidence" value="ECO:0007669"/>
    <property type="project" value="UniProtKB-EC"/>
</dbReference>
<dbReference type="InterPro" id="IPR022761">
    <property type="entry name" value="Fumarate_lyase_N"/>
</dbReference>
<dbReference type="PROSITE" id="PS00163">
    <property type="entry name" value="FUMARATE_LYASES"/>
    <property type="match status" value="1"/>
</dbReference>
<accession>A0ABU5SD24</accession>
<dbReference type="Pfam" id="PF00206">
    <property type="entry name" value="Lyase_1"/>
    <property type="match status" value="1"/>
</dbReference>
<dbReference type="RefSeq" id="WP_323255155.1">
    <property type="nucleotide sequence ID" value="NZ_JAYGIM010000001.1"/>
</dbReference>
<dbReference type="Gene3D" id="1.20.200.10">
    <property type="entry name" value="Fumarase/aspartase (Central domain)"/>
    <property type="match status" value="1"/>
</dbReference>
<dbReference type="Gene3D" id="1.10.40.30">
    <property type="entry name" value="Fumarase/aspartase (C-terminal domain)"/>
    <property type="match status" value="1"/>
</dbReference>
<dbReference type="InterPro" id="IPR009049">
    <property type="entry name" value="Argininosuccinate_lyase"/>
</dbReference>
<keyword evidence="5" id="KW-0028">Amino-acid biosynthesis</keyword>
<dbReference type="Proteomes" id="UP001302222">
    <property type="component" value="Unassembled WGS sequence"/>
</dbReference>
<gene>
    <name evidence="5 7" type="primary">argH</name>
    <name evidence="7" type="ORF">VB798_01315</name>
</gene>
<sequence>MSKLWQKDNVSVNEKIEKFTVGRDPEFDVLLAEFDVLGSLAHTQMLESIGLLEKAELAEIQQELKAIYQSIQAGDFTIEEGIEDVHSQVELMLTRKLGEAGKKIHSGRSRNDQVLVDLKLFTRTRLQEVAESSNRLFELLITLSEKFKEVLLPGYTHLQIAMPSSFGLWFGAYAESLVDDMEMLQAAYRLANKNPLGSGAGYGSSFPLNRTMTTELLGFDNLHYNVVYAQMSRGKTELFATTAIAQFASTLSRLAMDICLYNSQNFGFIKLPDEMTTGSSIMPHKKNPDVAELLRGKTNRLKGLPNEIMLVMGNLPSGYHREMQILKEILMPAFDEILNCLDMTYFMLSNIQVKEGILEDTKYDLLFSVERVNELVLQGVPFREAYKIIGNEINSNTYTPNRDLKHSHEGSIGNLCNEQISTMMQEVVGRFGFEKVQNAIDDLLK</sequence>
<dbReference type="EC" id="4.3.2.1" evidence="3 5"/>
<dbReference type="InterPro" id="IPR000362">
    <property type="entry name" value="Fumarate_lyase_fam"/>
</dbReference>
<evidence type="ECO:0000256" key="3">
    <source>
        <dbReference type="ARBA" id="ARBA00012338"/>
    </source>
</evidence>
<evidence type="ECO:0000256" key="1">
    <source>
        <dbReference type="ARBA" id="ARBA00000985"/>
    </source>
</evidence>
<dbReference type="PANTHER" id="PTHR43814:SF1">
    <property type="entry name" value="ARGININOSUCCINATE LYASE"/>
    <property type="match status" value="1"/>
</dbReference>
<evidence type="ECO:0000259" key="6">
    <source>
        <dbReference type="Pfam" id="PF00206"/>
    </source>
</evidence>
<comment type="catalytic activity">
    <reaction evidence="1 5">
        <text>2-(N(omega)-L-arginino)succinate = fumarate + L-arginine</text>
        <dbReference type="Rhea" id="RHEA:24020"/>
        <dbReference type="ChEBI" id="CHEBI:29806"/>
        <dbReference type="ChEBI" id="CHEBI:32682"/>
        <dbReference type="ChEBI" id="CHEBI:57472"/>
        <dbReference type="EC" id="4.3.2.1"/>
    </reaction>
</comment>